<dbReference type="Pfam" id="PF21074">
    <property type="entry name" value="GDH_C"/>
    <property type="match status" value="1"/>
</dbReference>
<evidence type="ECO:0000259" key="3">
    <source>
        <dbReference type="Pfam" id="PF21074"/>
    </source>
</evidence>
<dbReference type="InterPro" id="IPR046346">
    <property type="entry name" value="Aminoacid_DH-like_N_sf"/>
</dbReference>
<sequence length="1637" mass="181122">MRTSAPSAPLDGADSEGDLDNPGSVGALIDAAAERAPDSRTAELVRQYWGMVPAEDLVGRAPEDLLAAVRSHRELAAQRVSGEVRLRVHTPDPGQASWAGGHTLVEIVTDDMPFLVDSVTAELSRHDLNVHLVVHPQLVVRREVLGALAEVPAAPGPDEAGPDELVESWMHVEVDRTRDETELTRILNDLQRVLTDVREAVEDWSRMRDKAIALAGELVQSELPVPSKDVEDARELLRWLADEHFTFLGYREYRLGTDESGDDFLAALNGTGLGILRQDQTQVRSFKTMPPGAQERIREKRLLVITKANARATVHRNAYLDYIGIKVFGPDGEVSGERRFLGLFSSAAYLESVKKLPVVRRKVADVLTRSGLSKRSHSGKDLISILETYPRDEFFQAPTSEIYDIAMAVLRMAGRRVLRLFVRRDSYGRFISCLVYMPRDRYTTKNRLRMQQILTRALNGVGLDYTTRVTEDMQARVHFTVRTDPANPPGQIDTVALQAELATATRSWDDDFAAAMQESVGEEQARMLVRRYGPAFPEAYKEEHTVLQAAEDVSRLEMLEEPGDLGTHLYRKNGELRFTVRRLLDPMSLSDVLPVLHSMGVRVLDERPFRFHRLDGDGRNTAEDTAWVYDFGLGPCPSVDADAVRGPVQNAFSACWRGESEVDGLNALVLSAGLTWQQVSVLRAYAKYSRQVGTVYSDRLISTTLGENPVIARRLVELFLLRFDPGLRISDDERASRGEELVGAISKELDSVASLDADRIMRSLLATILATRRTNYYQRAADGRAKPYLALKIDPAAVPDLPAPKPKHEIFVYSPRFEGVHLRFGAIARGGLRWSDRRDDFRTEVLGLVKAQMVKNSVIVPVGAKGGFVLKQPPSGGDREALLAEGKACYRMFISGLLDLTDDRKIRADGSTEIVPPKDVVRHDDDDSYLVVAADKGTATFSDLANSISAEYGFWLGDAFASGGSQGYDHKKMGITSRGAWESVKRHFRELGHDTQTEEFTVVGIGDMSGDVFGNGMLLSEHIRLVAAFDHRHIFFDPTPDAASSYAERRRLFDLPRSSWADYDDSLISAGGGIFPRTAKSIRITPEMAAALGIADPTVTKLPPTELIRLILMAPADLLWNGGIGTYVKASNETHAEVGDKANDVLRVNGRDLRCKVVGEGGNLGLTQRGRIEYALAGGRINTDAIDNSAGVDTSDREVNIKILLDGAVSAGQLTGPERNSLLAEMTDELGKLVLVDNYEQNIALGNSRSGAVPMVTVHERQLRALETAGRLDRALEFLPSAEELRARAQAGGGLTSPELSVLLAYVKIGLEQDIAASSLPDEDWCLPTLVDYFPTPLRKTYADRMRSHPLRRDIITTRIVNDCVDRGGSSFVFRAVEETGADVVDVVRAAEVVRQVFGLRQIWADAEKLDVKVPTEAQTKLYLSSRRLVDRATRWLLQSRRPPIDVSAEVARFRPAVAELLPRVEQMRGPRERESIEAEVAQLCAEGVPTEISRQSVRLIYGFGLLDVVEVANRTGRPPAEVAEVYFALAERFEMEALLDRISALQRDDRWKALARMALRYDLYAAMAEFTAEVLQSTSDTLGPQERVKEWLTANRSSLQRVQASLTDVDELGSDLATLSVLLRQIRTVIRASASG</sequence>
<dbReference type="InterPro" id="IPR049056">
    <property type="entry name" value="NAD_Glu_DH_HM3"/>
</dbReference>
<dbReference type="InterPro" id="IPR024727">
    <property type="entry name" value="NAD_Glu_DH_N_ACT1"/>
</dbReference>
<dbReference type="InterPro" id="IPR036291">
    <property type="entry name" value="NAD(P)-bd_dom_sf"/>
</dbReference>
<dbReference type="Pfam" id="PF21076">
    <property type="entry name" value="GDH_ACT2"/>
    <property type="match status" value="1"/>
</dbReference>
<dbReference type="Pfam" id="PF05088">
    <property type="entry name" value="Bac_GDH_CD"/>
    <property type="match status" value="1"/>
</dbReference>
<dbReference type="InterPro" id="IPR049058">
    <property type="entry name" value="NAD_Glu_DH_HM2"/>
</dbReference>
<dbReference type="Pfam" id="PF21078">
    <property type="entry name" value="GDH_HM3"/>
    <property type="match status" value="1"/>
</dbReference>
<dbReference type="InterPro" id="IPR048381">
    <property type="entry name" value="GDH_C"/>
</dbReference>
<accession>A0ABN2FTX6</accession>
<evidence type="ECO:0000259" key="2">
    <source>
        <dbReference type="Pfam" id="PF05088"/>
    </source>
</evidence>
<protein>
    <submittedName>
        <fullName evidence="7">NAD-glutamate dehydrogenase</fullName>
    </submittedName>
</protein>
<evidence type="ECO:0000259" key="6">
    <source>
        <dbReference type="Pfam" id="PF21077"/>
    </source>
</evidence>
<feature type="domain" description="NAD-specific glutamate dehydrogenase C-terminal" evidence="3">
    <location>
        <begin position="1293"/>
        <end position="1628"/>
    </location>
</feature>
<dbReference type="InterPro" id="IPR007780">
    <property type="entry name" value="NAD_Glu_DH_bac"/>
</dbReference>
<evidence type="ECO:0000256" key="1">
    <source>
        <dbReference type="SAM" id="MobiDB-lite"/>
    </source>
</evidence>
<dbReference type="Pfam" id="PF21079">
    <property type="entry name" value="GDH_HM2"/>
    <property type="match status" value="1"/>
</dbReference>
<feature type="domain" description="NAD-glutamate dehydrogenase catalytic" evidence="2">
    <location>
        <begin position="745"/>
        <end position="1246"/>
    </location>
</feature>
<feature type="region of interest" description="Disordered" evidence="1">
    <location>
        <begin position="1"/>
        <end position="25"/>
    </location>
</feature>
<dbReference type="Pfam" id="PF21075">
    <property type="entry name" value="GDH_ACT1"/>
    <property type="match status" value="1"/>
</dbReference>
<dbReference type="SUPFAM" id="SSF51735">
    <property type="entry name" value="NAD(P)-binding Rossmann-fold domains"/>
    <property type="match status" value="1"/>
</dbReference>
<feature type="domain" description="NAD-glutamate dehydrogenase ACT2" evidence="5">
    <location>
        <begin position="419"/>
        <end position="509"/>
    </location>
</feature>
<dbReference type="EMBL" id="BAAANY010000002">
    <property type="protein sequence ID" value="GAA1659466.1"/>
    <property type="molecule type" value="Genomic_DNA"/>
</dbReference>
<keyword evidence="8" id="KW-1185">Reference proteome</keyword>
<dbReference type="SUPFAM" id="SSF53223">
    <property type="entry name" value="Aminoacid dehydrogenase-like, N-terminal domain"/>
    <property type="match status" value="1"/>
</dbReference>
<reference evidence="7 8" key="1">
    <citation type="journal article" date="2019" name="Int. J. Syst. Evol. Microbiol.">
        <title>The Global Catalogue of Microorganisms (GCM) 10K type strain sequencing project: providing services to taxonomists for standard genome sequencing and annotation.</title>
        <authorList>
            <consortium name="The Broad Institute Genomics Platform"/>
            <consortium name="The Broad Institute Genome Sequencing Center for Infectious Disease"/>
            <person name="Wu L."/>
            <person name="Ma J."/>
        </authorList>
    </citation>
    <scope>NUCLEOTIDE SEQUENCE [LARGE SCALE GENOMIC DNA]</scope>
    <source>
        <strain evidence="7 8">JCM 14718</strain>
    </source>
</reference>
<organism evidence="7 8">
    <name type="scientific">Fodinicola feengrottensis</name>
    <dbReference type="NCBI Taxonomy" id="435914"/>
    <lineage>
        <taxon>Bacteria</taxon>
        <taxon>Bacillati</taxon>
        <taxon>Actinomycetota</taxon>
        <taxon>Actinomycetes</taxon>
        <taxon>Mycobacteriales</taxon>
        <taxon>Fodinicola</taxon>
    </lineage>
</organism>
<evidence type="ECO:0000313" key="7">
    <source>
        <dbReference type="EMBL" id="GAA1659466.1"/>
    </source>
</evidence>
<feature type="domain" description="NAD-glutamate dehydrogenase ACT3" evidence="6">
    <location>
        <begin position="565"/>
        <end position="636"/>
    </location>
</feature>
<dbReference type="RefSeq" id="WP_344306894.1">
    <property type="nucleotide sequence ID" value="NZ_BAAANY010000002.1"/>
</dbReference>
<feature type="domain" description="NAD-glutamate dehydrogenase N-terminal ACT1" evidence="4">
    <location>
        <begin position="44"/>
        <end position="190"/>
    </location>
</feature>
<name>A0ABN2FTX6_9ACTN</name>
<dbReference type="PANTHER" id="PTHR43403">
    <property type="entry name" value="NAD-SPECIFIC GLUTAMATE DEHYDROGENASE"/>
    <property type="match status" value="1"/>
</dbReference>
<dbReference type="PIRSF" id="PIRSF036761">
    <property type="entry name" value="GDH_Mll4104"/>
    <property type="match status" value="1"/>
</dbReference>
<dbReference type="Pfam" id="PF21077">
    <property type="entry name" value="GDH_ACT3"/>
    <property type="match status" value="1"/>
</dbReference>
<evidence type="ECO:0000313" key="8">
    <source>
        <dbReference type="Proteomes" id="UP001500618"/>
    </source>
</evidence>
<dbReference type="InterPro" id="IPR049062">
    <property type="entry name" value="NAD_Glu_DH_ACT2"/>
</dbReference>
<gene>
    <name evidence="7" type="ORF">GCM10009765_06030</name>
</gene>
<dbReference type="InterPro" id="IPR049064">
    <property type="entry name" value="NAD_Glu_DH_ACT3"/>
</dbReference>
<dbReference type="InterPro" id="IPR049059">
    <property type="entry name" value="NAD_Glu_DH_HM1"/>
</dbReference>
<dbReference type="Proteomes" id="UP001500618">
    <property type="component" value="Unassembled WGS sequence"/>
</dbReference>
<dbReference type="Pfam" id="PF21073">
    <property type="entry name" value="GDH_HM1"/>
    <property type="match status" value="1"/>
</dbReference>
<dbReference type="PANTHER" id="PTHR43403:SF1">
    <property type="entry name" value="NAD-SPECIFIC GLUTAMATE DEHYDROGENASE"/>
    <property type="match status" value="1"/>
</dbReference>
<evidence type="ECO:0000259" key="5">
    <source>
        <dbReference type="Pfam" id="PF21076"/>
    </source>
</evidence>
<evidence type="ECO:0000259" key="4">
    <source>
        <dbReference type="Pfam" id="PF21075"/>
    </source>
</evidence>
<proteinExistence type="predicted"/>
<comment type="caution">
    <text evidence="7">The sequence shown here is derived from an EMBL/GenBank/DDBJ whole genome shotgun (WGS) entry which is preliminary data.</text>
</comment>
<dbReference type="Gene3D" id="3.40.50.720">
    <property type="entry name" value="NAD(P)-binding Rossmann-like Domain"/>
    <property type="match status" value="1"/>
</dbReference>
<dbReference type="InterPro" id="IPR028971">
    <property type="entry name" value="NAD-GDH_cat"/>
</dbReference>